<name>A0A0E9TBN0_ANGAN</name>
<evidence type="ECO:0000313" key="1">
    <source>
        <dbReference type="EMBL" id="JAH50133.1"/>
    </source>
</evidence>
<accession>A0A0E9TBN0</accession>
<protein>
    <submittedName>
        <fullName evidence="1">Uncharacterized protein</fullName>
    </submittedName>
</protein>
<sequence>MTRCGNVLSFLNDDGKIPLRNAGTFVAAVTTSSVANALLFRECCCL</sequence>
<reference evidence="1" key="1">
    <citation type="submission" date="2014-11" db="EMBL/GenBank/DDBJ databases">
        <authorList>
            <person name="Amaro Gonzalez C."/>
        </authorList>
    </citation>
    <scope>NUCLEOTIDE SEQUENCE</scope>
</reference>
<proteinExistence type="predicted"/>
<dbReference type="EMBL" id="GBXM01058444">
    <property type="protein sequence ID" value="JAH50133.1"/>
    <property type="molecule type" value="Transcribed_RNA"/>
</dbReference>
<organism evidence="1">
    <name type="scientific">Anguilla anguilla</name>
    <name type="common">European freshwater eel</name>
    <name type="synonym">Muraena anguilla</name>
    <dbReference type="NCBI Taxonomy" id="7936"/>
    <lineage>
        <taxon>Eukaryota</taxon>
        <taxon>Metazoa</taxon>
        <taxon>Chordata</taxon>
        <taxon>Craniata</taxon>
        <taxon>Vertebrata</taxon>
        <taxon>Euteleostomi</taxon>
        <taxon>Actinopterygii</taxon>
        <taxon>Neopterygii</taxon>
        <taxon>Teleostei</taxon>
        <taxon>Anguilliformes</taxon>
        <taxon>Anguillidae</taxon>
        <taxon>Anguilla</taxon>
    </lineage>
</organism>
<reference evidence="1" key="2">
    <citation type="journal article" date="2015" name="Fish Shellfish Immunol.">
        <title>Early steps in the European eel (Anguilla anguilla)-Vibrio vulnificus interaction in the gills: Role of the RtxA13 toxin.</title>
        <authorList>
            <person name="Callol A."/>
            <person name="Pajuelo D."/>
            <person name="Ebbesson L."/>
            <person name="Teles M."/>
            <person name="MacKenzie S."/>
            <person name="Amaro C."/>
        </authorList>
    </citation>
    <scope>NUCLEOTIDE SEQUENCE</scope>
</reference>
<dbReference type="AlphaFoldDB" id="A0A0E9TBN0"/>